<dbReference type="SUPFAM" id="SSF50630">
    <property type="entry name" value="Acid proteases"/>
    <property type="match status" value="1"/>
</dbReference>
<sequence length="651" mass="69135">MHHFRLFALFVAKSVAEDVLTKPLVIPASQHFEGNDGPWSTFDLRVGTPEKFVRVLASTASPHALVPLKGAACSPEAFPAPPLDCAVSRGDLFEVEASSSWHDVGLYDINADGVGLGASLGYSLRTQFGLEKLGIGRNGPVVENQTVGGFAAPEPFYLGIIGLNNQPMNFSSLANTSTPSLLTTLKDQGKIPSLSWSYTAGAKYRLKKVNAQLIFSGYDTSRFRENPVSFTMADDVTRDLVVSLQSISYSGSSSLTLLSKSIDVFIDSTDPNLWLPSEVVDEFEKAFGLVLDEATGLYLINDTHRNTLLDSDAQVSFRLSDVESGGDTVTIDLPFAAFDLTAKYPLVDNSSSYFPLKRANSSGQYTLGRTFLQEAYLSVDYERKVFNVSACVWNQGAQENIVTITSKDSDSLHPDPSSSGKGSKLGGGAIAGIVIGCILFAALVAAAIAFFILRKRRKWIGKGFAVARKDPEPDESVLKGPVFNSPSFRRESTPGGRSSSTPYSAADISATRTNESGVSTMDHSRSGSGTSPHSAAAAVANTGGGGTAELDGHDTLVKPKTELDGTEVQKPLPPVAENPVGIFELPGSSSLSPGAGPVAGQRQSVAGSRSTPSPLTSTADRRGSGWQRKSMANSELVSPDTPTHPHGERPF</sequence>
<dbReference type="EMBL" id="MU864940">
    <property type="protein sequence ID" value="KAK4465322.1"/>
    <property type="molecule type" value="Genomic_DNA"/>
</dbReference>
<evidence type="ECO:0000256" key="3">
    <source>
        <dbReference type="SAM" id="Phobius"/>
    </source>
</evidence>
<feature type="chain" id="PRO_5043945145" evidence="4">
    <location>
        <begin position="17"/>
        <end position="651"/>
    </location>
</feature>
<keyword evidence="3" id="KW-0472">Membrane</keyword>
<dbReference type="InterPro" id="IPR033121">
    <property type="entry name" value="PEPTIDASE_A1"/>
</dbReference>
<dbReference type="InterPro" id="IPR034164">
    <property type="entry name" value="Pepsin-like_dom"/>
</dbReference>
<feature type="compositionally biased region" description="Polar residues" evidence="2">
    <location>
        <begin position="510"/>
        <end position="533"/>
    </location>
</feature>
<gene>
    <name evidence="6" type="ORF">QBC42DRAFT_218857</name>
</gene>
<feature type="domain" description="Peptidase A1" evidence="5">
    <location>
        <begin position="40"/>
        <end position="389"/>
    </location>
</feature>
<reference evidence="6" key="1">
    <citation type="journal article" date="2023" name="Mol. Phylogenet. Evol.">
        <title>Genome-scale phylogeny and comparative genomics of the fungal order Sordariales.</title>
        <authorList>
            <person name="Hensen N."/>
            <person name="Bonometti L."/>
            <person name="Westerberg I."/>
            <person name="Brannstrom I.O."/>
            <person name="Guillou S."/>
            <person name="Cros-Aarteil S."/>
            <person name="Calhoun S."/>
            <person name="Haridas S."/>
            <person name="Kuo A."/>
            <person name="Mondo S."/>
            <person name="Pangilinan J."/>
            <person name="Riley R."/>
            <person name="LaButti K."/>
            <person name="Andreopoulos B."/>
            <person name="Lipzen A."/>
            <person name="Chen C."/>
            <person name="Yan M."/>
            <person name="Daum C."/>
            <person name="Ng V."/>
            <person name="Clum A."/>
            <person name="Steindorff A."/>
            <person name="Ohm R.A."/>
            <person name="Martin F."/>
            <person name="Silar P."/>
            <person name="Natvig D.O."/>
            <person name="Lalanne C."/>
            <person name="Gautier V."/>
            <person name="Ament-Velasquez S.L."/>
            <person name="Kruys A."/>
            <person name="Hutchinson M.I."/>
            <person name="Powell A.J."/>
            <person name="Barry K."/>
            <person name="Miller A.N."/>
            <person name="Grigoriev I.V."/>
            <person name="Debuchy R."/>
            <person name="Gladieux P."/>
            <person name="Hiltunen Thoren M."/>
            <person name="Johannesson H."/>
        </authorList>
    </citation>
    <scope>NUCLEOTIDE SEQUENCE</scope>
    <source>
        <strain evidence="6">PSN324</strain>
    </source>
</reference>
<evidence type="ECO:0000256" key="2">
    <source>
        <dbReference type="SAM" id="MobiDB-lite"/>
    </source>
</evidence>
<dbReference type="CDD" id="cd05471">
    <property type="entry name" value="pepsin_like"/>
    <property type="match status" value="1"/>
</dbReference>
<protein>
    <submittedName>
        <fullName evidence="6">Aspartic peptidase domain-containing protein</fullName>
    </submittedName>
</protein>
<evidence type="ECO:0000259" key="5">
    <source>
        <dbReference type="PROSITE" id="PS51767"/>
    </source>
</evidence>
<dbReference type="PANTHER" id="PTHR47966:SF51">
    <property type="entry name" value="BETA-SITE APP-CLEAVING ENZYME, ISOFORM A-RELATED"/>
    <property type="match status" value="1"/>
</dbReference>
<dbReference type="Gene3D" id="2.40.70.10">
    <property type="entry name" value="Acid Proteases"/>
    <property type="match status" value="2"/>
</dbReference>
<keyword evidence="7" id="KW-1185">Reference proteome</keyword>
<comment type="similarity">
    <text evidence="1">Belongs to the peptidase A1 family.</text>
</comment>
<dbReference type="GO" id="GO:0000324">
    <property type="term" value="C:fungal-type vacuole"/>
    <property type="evidence" value="ECO:0007669"/>
    <property type="project" value="TreeGrafter"/>
</dbReference>
<feature type="region of interest" description="Disordered" evidence="2">
    <location>
        <begin position="471"/>
        <end position="651"/>
    </location>
</feature>
<feature type="compositionally biased region" description="Basic and acidic residues" evidence="2">
    <location>
        <begin position="550"/>
        <end position="563"/>
    </location>
</feature>
<dbReference type="InterPro" id="IPR001461">
    <property type="entry name" value="Aspartic_peptidase_A1"/>
</dbReference>
<dbReference type="InterPro" id="IPR021109">
    <property type="entry name" value="Peptidase_aspartic_dom_sf"/>
</dbReference>
<evidence type="ECO:0000313" key="6">
    <source>
        <dbReference type="EMBL" id="KAK4465322.1"/>
    </source>
</evidence>
<evidence type="ECO:0000256" key="4">
    <source>
        <dbReference type="SAM" id="SignalP"/>
    </source>
</evidence>
<evidence type="ECO:0000313" key="7">
    <source>
        <dbReference type="Proteomes" id="UP001321749"/>
    </source>
</evidence>
<feature type="transmembrane region" description="Helical" evidence="3">
    <location>
        <begin position="425"/>
        <end position="453"/>
    </location>
</feature>
<evidence type="ECO:0000256" key="1">
    <source>
        <dbReference type="ARBA" id="ARBA00007447"/>
    </source>
</evidence>
<dbReference type="Proteomes" id="UP001321749">
    <property type="component" value="Unassembled WGS sequence"/>
</dbReference>
<dbReference type="PROSITE" id="PS51767">
    <property type="entry name" value="PEPTIDASE_A1"/>
    <property type="match status" value="1"/>
</dbReference>
<dbReference type="PANTHER" id="PTHR47966">
    <property type="entry name" value="BETA-SITE APP-CLEAVING ENZYME, ISOFORM A-RELATED"/>
    <property type="match status" value="1"/>
</dbReference>
<keyword evidence="3" id="KW-0812">Transmembrane</keyword>
<organism evidence="6 7">
    <name type="scientific">Cladorrhinum samala</name>
    <dbReference type="NCBI Taxonomy" id="585594"/>
    <lineage>
        <taxon>Eukaryota</taxon>
        <taxon>Fungi</taxon>
        <taxon>Dikarya</taxon>
        <taxon>Ascomycota</taxon>
        <taxon>Pezizomycotina</taxon>
        <taxon>Sordariomycetes</taxon>
        <taxon>Sordariomycetidae</taxon>
        <taxon>Sordariales</taxon>
        <taxon>Podosporaceae</taxon>
        <taxon>Cladorrhinum</taxon>
    </lineage>
</organism>
<feature type="signal peptide" evidence="4">
    <location>
        <begin position="1"/>
        <end position="16"/>
    </location>
</feature>
<dbReference type="Pfam" id="PF00026">
    <property type="entry name" value="Asp"/>
    <property type="match status" value="1"/>
</dbReference>
<comment type="caution">
    <text evidence="6">The sequence shown here is derived from an EMBL/GenBank/DDBJ whole genome shotgun (WGS) entry which is preliminary data.</text>
</comment>
<proteinExistence type="inferred from homology"/>
<feature type="compositionally biased region" description="Polar residues" evidence="2">
    <location>
        <begin position="601"/>
        <end position="618"/>
    </location>
</feature>
<dbReference type="GO" id="GO:0004190">
    <property type="term" value="F:aspartic-type endopeptidase activity"/>
    <property type="evidence" value="ECO:0007669"/>
    <property type="project" value="InterPro"/>
</dbReference>
<dbReference type="AlphaFoldDB" id="A0AAV9I0N5"/>
<feature type="compositionally biased region" description="Low complexity" evidence="2">
    <location>
        <begin position="585"/>
        <end position="600"/>
    </location>
</feature>
<keyword evidence="4" id="KW-0732">Signal</keyword>
<reference evidence="6" key="2">
    <citation type="submission" date="2023-06" db="EMBL/GenBank/DDBJ databases">
        <authorList>
            <consortium name="Lawrence Berkeley National Laboratory"/>
            <person name="Mondo S.J."/>
            <person name="Hensen N."/>
            <person name="Bonometti L."/>
            <person name="Westerberg I."/>
            <person name="Brannstrom I.O."/>
            <person name="Guillou S."/>
            <person name="Cros-Aarteil S."/>
            <person name="Calhoun S."/>
            <person name="Haridas S."/>
            <person name="Kuo A."/>
            <person name="Pangilinan J."/>
            <person name="Riley R."/>
            <person name="Labutti K."/>
            <person name="Andreopoulos B."/>
            <person name="Lipzen A."/>
            <person name="Chen C."/>
            <person name="Yanf M."/>
            <person name="Daum C."/>
            <person name="Ng V."/>
            <person name="Clum A."/>
            <person name="Steindorff A."/>
            <person name="Ohm R."/>
            <person name="Martin F."/>
            <person name="Silar P."/>
            <person name="Natvig D."/>
            <person name="Lalanne C."/>
            <person name="Gautier V."/>
            <person name="Ament-Velasquez S.L."/>
            <person name="Kruys A."/>
            <person name="Hutchinson M.I."/>
            <person name="Powell A.J."/>
            <person name="Barry K."/>
            <person name="Miller A.N."/>
            <person name="Grigoriev I.V."/>
            <person name="Debuchy R."/>
            <person name="Gladieux P."/>
            <person name="Thoren M.H."/>
            <person name="Johannesson H."/>
        </authorList>
    </citation>
    <scope>NUCLEOTIDE SEQUENCE</scope>
    <source>
        <strain evidence="6">PSN324</strain>
    </source>
</reference>
<name>A0AAV9I0N5_9PEZI</name>
<accession>A0AAV9I0N5</accession>
<keyword evidence="3" id="KW-1133">Transmembrane helix</keyword>
<dbReference type="GO" id="GO:0006508">
    <property type="term" value="P:proteolysis"/>
    <property type="evidence" value="ECO:0007669"/>
    <property type="project" value="InterPro"/>
</dbReference>